<dbReference type="RefSeq" id="XP_036263192.1">
    <property type="nucleotide sequence ID" value="XM_036407495.1"/>
</dbReference>
<keyword evidence="1" id="KW-0548">Nucleotidyltransferase</keyword>
<dbReference type="Proteomes" id="UP000054928">
    <property type="component" value="Unassembled WGS sequence"/>
</dbReference>
<proteinExistence type="predicted"/>
<reference evidence="2" key="1">
    <citation type="submission" date="2014-09" db="EMBL/GenBank/DDBJ databases">
        <authorList>
            <person name="Sharma Rahul"/>
            <person name="Thines Marco"/>
        </authorList>
    </citation>
    <scope>NUCLEOTIDE SEQUENCE [LARGE SCALE GENOMIC DNA]</scope>
</reference>
<dbReference type="GO" id="GO:0003964">
    <property type="term" value="F:RNA-directed DNA polymerase activity"/>
    <property type="evidence" value="ECO:0007669"/>
    <property type="project" value="UniProtKB-KW"/>
</dbReference>
<name>A0A0P1AM99_PLAHL</name>
<keyword evidence="2" id="KW-1185">Reference proteome</keyword>
<protein>
    <submittedName>
        <fullName evidence="1">Reverse transcriptase, RNA-dependent DNA polymerase</fullName>
    </submittedName>
</protein>
<dbReference type="AlphaFoldDB" id="A0A0P1AM99"/>
<evidence type="ECO:0000313" key="1">
    <source>
        <dbReference type="EMBL" id="CEG41793.1"/>
    </source>
</evidence>
<keyword evidence="1" id="KW-0808">Transferase</keyword>
<organism evidence="1 2">
    <name type="scientific">Plasmopara halstedii</name>
    <name type="common">Downy mildew of sunflower</name>
    <dbReference type="NCBI Taxonomy" id="4781"/>
    <lineage>
        <taxon>Eukaryota</taxon>
        <taxon>Sar</taxon>
        <taxon>Stramenopiles</taxon>
        <taxon>Oomycota</taxon>
        <taxon>Peronosporomycetes</taxon>
        <taxon>Peronosporales</taxon>
        <taxon>Peronosporaceae</taxon>
        <taxon>Plasmopara</taxon>
    </lineage>
</organism>
<accession>A0A0P1AM99</accession>
<sequence length="83" mass="9381">MAIPNMCLELPEKVYVPACMVCQLRRNFNGLEQAAAVWFKAIFADLTELGISQHRAYPYLNSSAMIEVDDHASLVFLVLYVDD</sequence>
<evidence type="ECO:0000313" key="2">
    <source>
        <dbReference type="Proteomes" id="UP000054928"/>
    </source>
</evidence>
<dbReference type="GeneID" id="59052600"/>
<keyword evidence="1" id="KW-0695">RNA-directed DNA polymerase</keyword>
<dbReference type="EMBL" id="CCYD01000610">
    <property type="protein sequence ID" value="CEG41793.1"/>
    <property type="molecule type" value="Genomic_DNA"/>
</dbReference>